<name>A0ACC0KCP7_CHOFU</name>
<gene>
    <name evidence="1" type="ORF">MSG28_012338</name>
</gene>
<proteinExistence type="predicted"/>
<accession>A0ACC0KCP7</accession>
<organism evidence="1 2">
    <name type="scientific">Choristoneura fumiferana</name>
    <name type="common">Spruce budworm moth</name>
    <name type="synonym">Archips fumiferana</name>
    <dbReference type="NCBI Taxonomy" id="7141"/>
    <lineage>
        <taxon>Eukaryota</taxon>
        <taxon>Metazoa</taxon>
        <taxon>Ecdysozoa</taxon>
        <taxon>Arthropoda</taxon>
        <taxon>Hexapoda</taxon>
        <taxon>Insecta</taxon>
        <taxon>Pterygota</taxon>
        <taxon>Neoptera</taxon>
        <taxon>Endopterygota</taxon>
        <taxon>Lepidoptera</taxon>
        <taxon>Glossata</taxon>
        <taxon>Ditrysia</taxon>
        <taxon>Tortricoidea</taxon>
        <taxon>Tortricidae</taxon>
        <taxon>Tortricinae</taxon>
        <taxon>Choristoneura</taxon>
    </lineage>
</organism>
<reference evidence="1 2" key="1">
    <citation type="journal article" date="2022" name="Genome Biol. Evol.">
        <title>The Spruce Budworm Genome: Reconstructing the Evolutionary History of Antifreeze Proteins.</title>
        <authorList>
            <person name="Beliveau C."/>
            <person name="Gagne P."/>
            <person name="Picq S."/>
            <person name="Vernygora O."/>
            <person name="Keeling C.I."/>
            <person name="Pinkney K."/>
            <person name="Doucet D."/>
            <person name="Wen F."/>
            <person name="Johnston J.S."/>
            <person name="Maaroufi H."/>
            <person name="Boyle B."/>
            <person name="Laroche J."/>
            <person name="Dewar K."/>
            <person name="Juretic N."/>
            <person name="Blackburn G."/>
            <person name="Nisole A."/>
            <person name="Brunet B."/>
            <person name="Brandao M."/>
            <person name="Lumley L."/>
            <person name="Duan J."/>
            <person name="Quan G."/>
            <person name="Lucarotti C.J."/>
            <person name="Roe A.D."/>
            <person name="Sperling F.A.H."/>
            <person name="Levesque R.C."/>
            <person name="Cusson M."/>
        </authorList>
    </citation>
    <scope>NUCLEOTIDE SEQUENCE [LARGE SCALE GENOMIC DNA]</scope>
    <source>
        <strain evidence="1">Glfc:IPQL:Cfum</strain>
    </source>
</reference>
<evidence type="ECO:0000313" key="2">
    <source>
        <dbReference type="Proteomes" id="UP001064048"/>
    </source>
</evidence>
<dbReference type="Proteomes" id="UP001064048">
    <property type="component" value="Chromosome 21"/>
</dbReference>
<evidence type="ECO:0000313" key="1">
    <source>
        <dbReference type="EMBL" id="KAI8434238.1"/>
    </source>
</evidence>
<sequence length="1764" mass="201960">MKILNEFTKEKLAPLKPFLPYGVLESWEDLDPRLYHAVHIYWLKFYGLWYNTVSKCSFRFWTQIVYGFLVLWLVCFLPGIGEVVYLLRRRDNIGEIAEGLYLFLSEMYTYIKLSALWLKKNEIIDLLEYLHREEFKPSEPEHREILRKSIKTARMIYYKPATCIIDGVMDTILSAFIASAIGQIEILAFTLRNFNLVAERRRKRFARLGDIKSDQSTRYYVRSVFKDIIKHHNSIIRYVSLIESAFSLASALQLMLSVMVLCLVGIQFLSIEKPMSHPIQIAWMAIYLTCMLIEVFIICWFGDELIWKRKKEIQVAPNSVHTFMRVLGTCHVLVFKEHKIYLVEIIVGRRQVVTAGQQPTWPTQLVPTITGSQNANEVSGSPEIEPTGSWRATGELRQRVMIAHHRPDASGTERRNSPVVMSVEMDYYNWNVSYPAITLCPASNIDQDVFSALVNETRNKTGKNLHSYYWSLGTISLETVDQIAVQTADVVKLLHTKDYAEIAAMLFESFDNGTFMTNINEPISIEPALTEMGMCHVINSNVAVLHNPIKWKDEAAAYVKNNIEISAHDVDFYTQIMNYAEVYKVYVHSPDEIAISTTPSFTYEAEGLLLFGYQYEPFYINDTHFNYISDHEKICDFNELLCVIRYKNEIIRLAPSNDTIAKFGHFSSLPRSSSDCGCLGSCEAQEYLKDQENFLAQESTSKLRIAISTFPSPIAKASNATNVVEGALEKSTVTEHCGPLSRRKALVPWKRACRMYAHITDPDFVLEEPSKSSSPKLFMCTAIENKDEIEERYERAYNYFQSLVADCSEKETHDALNNAACKNHEEVSLGMLMSILTEPHNATKCYRDLTLITRDGLTCVLNNLSNLILERYLKFQDTTRNQLLWLVKEMIRNSVTGIDSVCWNLMRYASGGDITPKNIYLVESLLEIYIENRAWLDKFPVLICMVVYTYLRIIEDHNIPQLMALRQKEVNFVISLIRERFADIQSLGRDMIRLLQNVARIPEFGQLWQDILTNPKSLCPTFTNVLQILQTRTSRRYLQSRLTPDMERKLVFLTSQVRFGHHKRYQEWFQRQYLATPESQSLRSDMIRFIVGVIHPTNELLCSDIIPRWAVIGWLLTTCTSNVAASNAKLALFYDWLFYDPEKDNIMNIEPAILVMHHSMRSHPAVTATLLDFLCRIIPHFYPPFADKVKQGIFSSLQQIIEKRVLPNLQPLFDSPKLDRELRTTVRETFKEFCSNGNGEGASGARDDGSEELPREPDEPAFSDDEEDAPPIIAEDTDDDDLPLSEVRARERPELAAALPLNLRPLAETLLDDRSAAAATALLNACSTSMPTATALADLFTAAVQEAPALRITANPTPAELDNAVNSPIFSMFNFLKTSGEGAEAKRKLILETFKEIRTQNTFHGVGYCLLFYLKVCFERDRRAEHDAGKRRNVKFKSELYRDYCSYLEVKIGDNLADDLEKCQECDANVLVWLIPDVYREFKDQAQNHIKLLHVIVSTVDAGQLQRLVCLTLQNNLMMFKSDDITTMLSTSLGWETFEQYCLWQLLTAHDISLEDVLPIIPKLSYKDHAEALTSVLLMLKQGKPSADVLRQLFCRSVQQEDTFVVSTLLYWCQDYEDKVGDLVSVLLSTRYPGTSPNKRKRPGKHSIPPNAPPSAELVLGHLEQMRVNCVEQDDMSIFNMECMQKSLQLSQSNSSDSLRRQYSELFLLAWEDELPISRRARKLITNSLPLGANLHSSNDDSEEEEIVKPKQAKRRKKAISDSD</sequence>
<keyword evidence="2" id="KW-1185">Reference proteome</keyword>
<dbReference type="EMBL" id="CM046121">
    <property type="protein sequence ID" value="KAI8434238.1"/>
    <property type="molecule type" value="Genomic_DNA"/>
</dbReference>
<comment type="caution">
    <text evidence="1">The sequence shown here is derived from an EMBL/GenBank/DDBJ whole genome shotgun (WGS) entry which is preliminary data.</text>
</comment>
<protein>
    <submittedName>
        <fullName evidence="1">Uncharacterized protein</fullName>
    </submittedName>
</protein>